<evidence type="ECO:0000313" key="6">
    <source>
        <dbReference type="EMBL" id="TID41743.1"/>
    </source>
</evidence>
<reference evidence="6 9" key="2">
    <citation type="submission" date="2018-04" db="EMBL/GenBank/DDBJ databases">
        <title>Whole genome sequence comparison of clinical and drinking water Legionella pneumophila isolates.</title>
        <authorList>
            <person name="Garner E."/>
        </authorList>
    </citation>
    <scope>NUCLEOTIDE SEQUENCE [LARGE SCALE GENOMIC DNA]</scope>
    <source>
        <strain evidence="6 9">WH02</strain>
    </source>
</reference>
<evidence type="ECO:0000313" key="5">
    <source>
        <dbReference type="EMBL" id="RJT47756.1"/>
    </source>
</evidence>
<comment type="caution">
    <text evidence="5">The sequence shown here is derived from an EMBL/GenBank/DDBJ whole genome shotgun (WGS) entry which is preliminary data.</text>
</comment>
<dbReference type="Proteomes" id="UP000270757">
    <property type="component" value="Unassembled WGS sequence"/>
</dbReference>
<dbReference type="GeneID" id="48947003"/>
<dbReference type="EMBL" id="QFGG01000008">
    <property type="protein sequence ID" value="TID41743.1"/>
    <property type="molecule type" value="Genomic_DNA"/>
</dbReference>
<sequence length="314" mass="35202">MRVLITGGSGFVGSHLADRLLARNDEVLVIDNFSTGRRDNLKPHRNLQMVEQTIADTAAMERIFTEFKPDVVVHAAASYKDPDNWVEDCKTNVLGTINVLNAAKKADCKRIVYFQTALCYGLNPKEQPVSLDHHFDARGSSYAISKTAAEHYVELSGLSFVSFRLANAYGPRNISGPLPTFYHRLTSGKACFVMDTRRDFVFIKDLVDCVERAVDGQGQGYYHISSGSDYSIKELFDATLAALNLKLDKEVEVRPRHPDDAFTILLDPSRTNKDFSWKTSTPLVNGVKAAIDYYKEYGIEQTFTHLRSEETETA</sequence>
<organism evidence="5 8">
    <name type="scientific">Legionella taurinensis</name>
    <dbReference type="NCBI Taxonomy" id="70611"/>
    <lineage>
        <taxon>Bacteria</taxon>
        <taxon>Pseudomonadati</taxon>
        <taxon>Pseudomonadota</taxon>
        <taxon>Gammaproteobacteria</taxon>
        <taxon>Legionellales</taxon>
        <taxon>Legionellaceae</taxon>
        <taxon>Legionella</taxon>
    </lineage>
</organism>
<evidence type="ECO:0000256" key="2">
    <source>
        <dbReference type="ARBA" id="ARBA00007637"/>
    </source>
</evidence>
<comment type="similarity">
    <text evidence="2">Belongs to the NAD(P)-dependent epimerase/dehydratase family.</text>
</comment>
<name>A0A3A5L4S9_9GAMM</name>
<dbReference type="RefSeq" id="WP_108293573.1">
    <property type="nucleotide sequence ID" value="NZ_CAAAIR010000006.1"/>
</dbReference>
<dbReference type="Proteomes" id="UP000251035">
    <property type="component" value="Unassembled WGS sequence"/>
</dbReference>
<dbReference type="EMBL" id="QCXM01000009">
    <property type="protein sequence ID" value="PUT46811.1"/>
    <property type="molecule type" value="Genomic_DNA"/>
</dbReference>
<dbReference type="OrthoDB" id="9803010at2"/>
<evidence type="ECO:0000259" key="3">
    <source>
        <dbReference type="Pfam" id="PF01370"/>
    </source>
</evidence>
<dbReference type="Pfam" id="PF01370">
    <property type="entry name" value="Epimerase"/>
    <property type="match status" value="1"/>
</dbReference>
<feature type="domain" description="NAD-dependent epimerase/dehydratase" evidence="3">
    <location>
        <begin position="3"/>
        <end position="215"/>
    </location>
</feature>
<evidence type="ECO:0000313" key="8">
    <source>
        <dbReference type="Proteomes" id="UP000270757"/>
    </source>
</evidence>
<proteinExistence type="inferred from homology"/>
<comment type="pathway">
    <text evidence="1">Bacterial outer membrane biogenesis; LPS O-antigen biosynthesis.</text>
</comment>
<evidence type="ECO:0000313" key="9">
    <source>
        <dbReference type="Proteomes" id="UP000306421"/>
    </source>
</evidence>
<dbReference type="InterPro" id="IPR001509">
    <property type="entry name" value="Epimerase_deHydtase"/>
</dbReference>
<accession>A0A3A5L4S9</accession>
<dbReference type="Gene3D" id="3.40.50.720">
    <property type="entry name" value="NAD(P)-binding Rossmann-like Domain"/>
    <property type="match status" value="1"/>
</dbReference>
<dbReference type="AlphaFoldDB" id="A0A3A5L4S9"/>
<evidence type="ECO:0000313" key="4">
    <source>
        <dbReference type="EMBL" id="PUT46811.1"/>
    </source>
</evidence>
<protein>
    <submittedName>
        <fullName evidence="5">NAD-dependent epimerase/dehydratase family protein</fullName>
    </submittedName>
    <submittedName>
        <fullName evidence="4">Nucleotide sugar epimerase</fullName>
    </submittedName>
</protein>
<gene>
    <name evidence="5" type="ORF">D6J04_06380</name>
    <name evidence="4" type="ORF">DB745_09785</name>
    <name evidence="6" type="ORF">DIZ81_09780</name>
</gene>
<keyword evidence="7" id="KW-1185">Reference proteome</keyword>
<dbReference type="PANTHER" id="PTHR43000">
    <property type="entry name" value="DTDP-D-GLUCOSE 4,6-DEHYDRATASE-RELATED"/>
    <property type="match status" value="1"/>
</dbReference>
<reference evidence="4 7" key="1">
    <citation type="submission" date="2018-04" db="EMBL/GenBank/DDBJ databases">
        <title>Whole genome sequence comparison of clinical and drinking water Legionella pneumophila isolates associated with the Flint Water Crisis.</title>
        <authorList>
            <person name="Garner E."/>
            <person name="Brown C."/>
            <person name="Schwake O."/>
            <person name="Coil D."/>
            <person name="Jospin G."/>
            <person name="Eisen J."/>
            <person name="Edwards M."/>
            <person name="Pruden A."/>
        </authorList>
    </citation>
    <scope>NUCLEOTIDE SEQUENCE [LARGE SCALE GENOMIC DNA]</scope>
    <source>
        <strain evidence="4 7">Genessee03</strain>
    </source>
</reference>
<dbReference type="Proteomes" id="UP000306421">
    <property type="component" value="Unassembled WGS sequence"/>
</dbReference>
<evidence type="ECO:0000313" key="7">
    <source>
        <dbReference type="Proteomes" id="UP000251035"/>
    </source>
</evidence>
<evidence type="ECO:0000256" key="1">
    <source>
        <dbReference type="ARBA" id="ARBA00005125"/>
    </source>
</evidence>
<dbReference type="SUPFAM" id="SSF51735">
    <property type="entry name" value="NAD(P)-binding Rossmann-fold domains"/>
    <property type="match status" value="1"/>
</dbReference>
<dbReference type="InterPro" id="IPR036291">
    <property type="entry name" value="NAD(P)-bd_dom_sf"/>
</dbReference>
<dbReference type="EMBL" id="QZWB01000005">
    <property type="protein sequence ID" value="RJT47756.1"/>
    <property type="molecule type" value="Genomic_DNA"/>
</dbReference>
<reference evidence="5 8" key="3">
    <citation type="submission" date="2018-09" db="EMBL/GenBank/DDBJ databases">
        <title>Draft genome sequences of Legionella taurinensis isolated from water samples.</title>
        <authorList>
            <person name="Chakeri A."/>
            <person name="Allerberger F."/>
            <person name="Kundi M."/>
            <person name="Ruppitsch W."/>
            <person name="Schmid D."/>
        </authorList>
    </citation>
    <scope>NUCLEOTIDE SEQUENCE [LARGE SCALE GENOMIC DNA]</scope>
    <source>
        <strain evidence="5 8">4570-18-6</strain>
    </source>
</reference>